<evidence type="ECO:0000256" key="1">
    <source>
        <dbReference type="SAM" id="MobiDB-lite"/>
    </source>
</evidence>
<dbReference type="AlphaFoldDB" id="A0A9P0JWI8"/>
<protein>
    <submittedName>
        <fullName evidence="2">Uncharacterized protein</fullName>
    </submittedName>
</protein>
<feature type="region of interest" description="Disordered" evidence="1">
    <location>
        <begin position="1"/>
        <end position="75"/>
    </location>
</feature>
<feature type="compositionally biased region" description="Basic and acidic residues" evidence="1">
    <location>
        <begin position="32"/>
        <end position="43"/>
    </location>
</feature>
<proteinExistence type="predicted"/>
<organism evidence="2 3">
    <name type="scientific">Acanthoscelides obtectus</name>
    <name type="common">Bean weevil</name>
    <name type="synonym">Bruchus obtectus</name>
    <dbReference type="NCBI Taxonomy" id="200917"/>
    <lineage>
        <taxon>Eukaryota</taxon>
        <taxon>Metazoa</taxon>
        <taxon>Ecdysozoa</taxon>
        <taxon>Arthropoda</taxon>
        <taxon>Hexapoda</taxon>
        <taxon>Insecta</taxon>
        <taxon>Pterygota</taxon>
        <taxon>Neoptera</taxon>
        <taxon>Endopterygota</taxon>
        <taxon>Coleoptera</taxon>
        <taxon>Polyphaga</taxon>
        <taxon>Cucujiformia</taxon>
        <taxon>Chrysomeloidea</taxon>
        <taxon>Chrysomelidae</taxon>
        <taxon>Bruchinae</taxon>
        <taxon>Bruchini</taxon>
        <taxon>Acanthoscelides</taxon>
    </lineage>
</organism>
<accession>A0A9P0JWI8</accession>
<evidence type="ECO:0000313" key="2">
    <source>
        <dbReference type="EMBL" id="CAH1962179.1"/>
    </source>
</evidence>
<dbReference type="Proteomes" id="UP001152888">
    <property type="component" value="Unassembled WGS sequence"/>
</dbReference>
<dbReference type="EMBL" id="CAKOFQ010006700">
    <property type="protein sequence ID" value="CAH1962179.1"/>
    <property type="molecule type" value="Genomic_DNA"/>
</dbReference>
<name>A0A9P0JWI8_ACAOB</name>
<evidence type="ECO:0000313" key="3">
    <source>
        <dbReference type="Proteomes" id="UP001152888"/>
    </source>
</evidence>
<reference evidence="2" key="1">
    <citation type="submission" date="2022-03" db="EMBL/GenBank/DDBJ databases">
        <authorList>
            <person name="Sayadi A."/>
        </authorList>
    </citation>
    <scope>NUCLEOTIDE SEQUENCE</scope>
</reference>
<comment type="caution">
    <text evidence="2">The sequence shown here is derived from an EMBL/GenBank/DDBJ whole genome shotgun (WGS) entry which is preliminary data.</text>
</comment>
<sequence length="106" mass="12068">MLFILDGDTQRSGTETELSEYDSQDDTSVNEGNRKIEVLEHDTTSSSTTHQGLDFATPPSKTKRQKKIGAGRRSLPFFDRGKGKIDQTRSIFLFWRSNCLQIKKLK</sequence>
<gene>
    <name evidence="2" type="ORF">ACAOBT_LOCUS4545</name>
</gene>
<keyword evidence="3" id="KW-1185">Reference proteome</keyword>
<feature type="compositionally biased region" description="Basic residues" evidence="1">
    <location>
        <begin position="61"/>
        <end position="70"/>
    </location>
</feature>